<evidence type="ECO:0000256" key="6">
    <source>
        <dbReference type="RuleBase" id="RU000716"/>
    </source>
</evidence>
<evidence type="ECO:0000313" key="10">
    <source>
        <dbReference type="Proteomes" id="UP000019205"/>
    </source>
</evidence>
<sequence>MSESNPALARLMSRVSLGDRGAFQSLYEETSPHIMGLLQSMLSQRELAEDVLQDTFVKVWHRAGDYHPGRGQVNTWIASIARYGAIDAIRANKVRRGSDDALESIPDGATQALDHIAGDQDEQRLYQCLDTLSADQKQSISLAFFRGYTHDELASQLATPLGTVKAWVRRGLKKLRECLDQ</sequence>
<dbReference type="OrthoDB" id="9784272at2"/>
<dbReference type="GO" id="GO:0006352">
    <property type="term" value="P:DNA-templated transcription initiation"/>
    <property type="evidence" value="ECO:0007669"/>
    <property type="project" value="InterPro"/>
</dbReference>
<dbReference type="STRING" id="314285.KT71_00365"/>
<evidence type="ECO:0000256" key="4">
    <source>
        <dbReference type="ARBA" id="ARBA00023125"/>
    </source>
</evidence>
<feature type="domain" description="RNA polymerase sigma-70 region 2" evidence="7">
    <location>
        <begin position="26"/>
        <end position="93"/>
    </location>
</feature>
<feature type="domain" description="RNA polymerase sigma factor 70 region 4 type 2" evidence="8">
    <location>
        <begin position="123"/>
        <end position="175"/>
    </location>
</feature>
<dbReference type="HOGENOM" id="CLU_047691_9_3_6"/>
<dbReference type="PANTHER" id="PTHR43133">
    <property type="entry name" value="RNA POLYMERASE ECF-TYPE SIGMA FACTO"/>
    <property type="match status" value="1"/>
</dbReference>
<dbReference type="InterPro" id="IPR013325">
    <property type="entry name" value="RNA_pol_sigma_r2"/>
</dbReference>
<dbReference type="AlphaFoldDB" id="A4A5T7"/>
<evidence type="ECO:0000256" key="1">
    <source>
        <dbReference type="ARBA" id="ARBA00010641"/>
    </source>
</evidence>
<keyword evidence="10" id="KW-1185">Reference proteome</keyword>
<reference evidence="9 10" key="2">
    <citation type="journal article" date="2009" name="PLoS ONE">
        <title>The photosynthetic apparatus and its regulation in the aerobic gammaproteobacterium Congregibacter litoralis gen. nov., sp. nov.</title>
        <authorList>
            <person name="Spring S."/>
            <person name="Lunsdorf H."/>
            <person name="Fuchs B.M."/>
            <person name="Tindall B.J."/>
        </authorList>
    </citation>
    <scope>NUCLEOTIDE SEQUENCE [LARGE SCALE GENOMIC DNA]</scope>
    <source>
        <strain evidence="9">KT71</strain>
    </source>
</reference>
<organism evidence="9 10">
    <name type="scientific">Congregibacter litoralis KT71</name>
    <dbReference type="NCBI Taxonomy" id="314285"/>
    <lineage>
        <taxon>Bacteria</taxon>
        <taxon>Pseudomonadati</taxon>
        <taxon>Pseudomonadota</taxon>
        <taxon>Gammaproteobacteria</taxon>
        <taxon>Cellvibrionales</taxon>
        <taxon>Halieaceae</taxon>
        <taxon>Congregibacter</taxon>
    </lineage>
</organism>
<evidence type="ECO:0000259" key="8">
    <source>
        <dbReference type="Pfam" id="PF08281"/>
    </source>
</evidence>
<dbReference type="InterPro" id="IPR007627">
    <property type="entry name" value="RNA_pol_sigma70_r2"/>
</dbReference>
<dbReference type="InterPro" id="IPR039425">
    <property type="entry name" value="RNA_pol_sigma-70-like"/>
</dbReference>
<gene>
    <name evidence="9" type="ORF">KT71_00365</name>
</gene>
<proteinExistence type="inferred from homology"/>
<name>A4A5T7_9GAMM</name>
<dbReference type="Pfam" id="PF04542">
    <property type="entry name" value="Sigma70_r2"/>
    <property type="match status" value="1"/>
</dbReference>
<evidence type="ECO:0000313" key="9">
    <source>
        <dbReference type="EMBL" id="EAQ98384.1"/>
    </source>
</evidence>
<keyword evidence="5 6" id="KW-0804">Transcription</keyword>
<dbReference type="InterPro" id="IPR013249">
    <property type="entry name" value="RNA_pol_sigma70_r4_t2"/>
</dbReference>
<dbReference type="PROSITE" id="PS01063">
    <property type="entry name" value="SIGMA70_ECF"/>
    <property type="match status" value="1"/>
</dbReference>
<dbReference type="NCBIfam" id="TIGR02937">
    <property type="entry name" value="sigma70-ECF"/>
    <property type="match status" value="1"/>
</dbReference>
<dbReference type="Pfam" id="PF08281">
    <property type="entry name" value="Sigma70_r4_2"/>
    <property type="match status" value="1"/>
</dbReference>
<dbReference type="InterPro" id="IPR036388">
    <property type="entry name" value="WH-like_DNA-bd_sf"/>
</dbReference>
<evidence type="ECO:0000256" key="5">
    <source>
        <dbReference type="ARBA" id="ARBA00023163"/>
    </source>
</evidence>
<comment type="similarity">
    <text evidence="1 6">Belongs to the sigma-70 factor family. ECF subfamily.</text>
</comment>
<dbReference type="GO" id="GO:0016987">
    <property type="term" value="F:sigma factor activity"/>
    <property type="evidence" value="ECO:0007669"/>
    <property type="project" value="UniProtKB-KW"/>
</dbReference>
<evidence type="ECO:0000256" key="2">
    <source>
        <dbReference type="ARBA" id="ARBA00023015"/>
    </source>
</evidence>
<dbReference type="SUPFAM" id="SSF88946">
    <property type="entry name" value="Sigma2 domain of RNA polymerase sigma factors"/>
    <property type="match status" value="1"/>
</dbReference>
<evidence type="ECO:0000259" key="7">
    <source>
        <dbReference type="Pfam" id="PF04542"/>
    </source>
</evidence>
<dbReference type="RefSeq" id="WP_008292453.1">
    <property type="nucleotide sequence ID" value="NZ_CM002299.1"/>
</dbReference>
<dbReference type="Proteomes" id="UP000019205">
    <property type="component" value="Chromosome"/>
</dbReference>
<dbReference type="EMBL" id="AAOA02000002">
    <property type="protein sequence ID" value="EAQ98384.1"/>
    <property type="molecule type" value="Genomic_DNA"/>
</dbReference>
<dbReference type="CDD" id="cd06171">
    <property type="entry name" value="Sigma70_r4"/>
    <property type="match status" value="1"/>
</dbReference>
<keyword evidence="3 6" id="KW-0731">Sigma factor</keyword>
<keyword evidence="2 6" id="KW-0805">Transcription regulation</keyword>
<reference evidence="9 10" key="1">
    <citation type="journal article" date="2007" name="Proc. Natl. Acad. Sci. U.S.A.">
        <title>Characterization of a marine gammaproteobacterium capable of aerobic anoxygenic photosynthesis.</title>
        <authorList>
            <person name="Fuchs B.M."/>
            <person name="Spring S."/>
            <person name="Teeling H."/>
            <person name="Quast C."/>
            <person name="Wulf J."/>
            <person name="Schattenhofer M."/>
            <person name="Yan S."/>
            <person name="Ferriera S."/>
            <person name="Johnson J."/>
            <person name="Glockner F.O."/>
            <person name="Amann R."/>
        </authorList>
    </citation>
    <scope>NUCLEOTIDE SEQUENCE [LARGE SCALE GENOMIC DNA]</scope>
    <source>
        <strain evidence="9">KT71</strain>
    </source>
</reference>
<dbReference type="PANTHER" id="PTHR43133:SF62">
    <property type="entry name" value="RNA POLYMERASE SIGMA FACTOR SIGZ"/>
    <property type="match status" value="1"/>
</dbReference>
<dbReference type="Gene3D" id="1.10.1740.10">
    <property type="match status" value="1"/>
</dbReference>
<dbReference type="eggNOG" id="COG1595">
    <property type="taxonomic scope" value="Bacteria"/>
</dbReference>
<evidence type="ECO:0000256" key="3">
    <source>
        <dbReference type="ARBA" id="ARBA00023082"/>
    </source>
</evidence>
<protein>
    <recommendedName>
        <fullName evidence="6">RNA polymerase sigma factor</fullName>
    </recommendedName>
</protein>
<dbReference type="SUPFAM" id="SSF88659">
    <property type="entry name" value="Sigma3 and sigma4 domains of RNA polymerase sigma factors"/>
    <property type="match status" value="1"/>
</dbReference>
<keyword evidence="4 6" id="KW-0238">DNA-binding</keyword>
<dbReference type="InterPro" id="IPR013324">
    <property type="entry name" value="RNA_pol_sigma_r3/r4-like"/>
</dbReference>
<accession>A4A5T7</accession>
<comment type="caution">
    <text evidence="9">The sequence shown here is derived from an EMBL/GenBank/DDBJ whole genome shotgun (WGS) entry which is preliminary data.</text>
</comment>
<dbReference type="GO" id="GO:0003677">
    <property type="term" value="F:DNA binding"/>
    <property type="evidence" value="ECO:0007669"/>
    <property type="project" value="UniProtKB-KW"/>
</dbReference>
<dbReference type="InterPro" id="IPR000838">
    <property type="entry name" value="RNA_pol_sigma70_ECF_CS"/>
</dbReference>
<dbReference type="Gene3D" id="1.10.10.10">
    <property type="entry name" value="Winged helix-like DNA-binding domain superfamily/Winged helix DNA-binding domain"/>
    <property type="match status" value="1"/>
</dbReference>
<dbReference type="InterPro" id="IPR014284">
    <property type="entry name" value="RNA_pol_sigma-70_dom"/>
</dbReference>